<dbReference type="Gene3D" id="3.40.1810.10">
    <property type="entry name" value="Transcription factor, MADS-box"/>
    <property type="match status" value="1"/>
</dbReference>
<evidence type="ECO:0000256" key="9">
    <source>
        <dbReference type="ARBA" id="ARBA00022777"/>
    </source>
</evidence>
<dbReference type="PROSITE" id="PS50066">
    <property type="entry name" value="MADS_BOX_2"/>
    <property type="match status" value="1"/>
</dbReference>
<keyword evidence="12" id="KW-0238">DNA-binding</keyword>
<dbReference type="InterPro" id="IPR001245">
    <property type="entry name" value="Ser-Thr/Tyr_kinase_cat_dom"/>
</dbReference>
<dbReference type="InterPro" id="IPR011009">
    <property type="entry name" value="Kinase-like_dom_sf"/>
</dbReference>
<keyword evidence="10 17" id="KW-0067">ATP-binding</keyword>
<evidence type="ECO:0000256" key="5">
    <source>
        <dbReference type="ARBA" id="ARBA00022475"/>
    </source>
</evidence>
<comment type="function">
    <text evidence="16">May be involved in plant defense signaling.</text>
</comment>
<keyword evidence="15" id="KW-0539">Nucleus</keyword>
<dbReference type="InterPro" id="IPR036879">
    <property type="entry name" value="TF_MADSbox_sf"/>
</dbReference>
<evidence type="ECO:0000256" key="4">
    <source>
        <dbReference type="ARBA" id="ARBA00012513"/>
    </source>
</evidence>
<evidence type="ECO:0000313" key="21">
    <source>
        <dbReference type="Proteomes" id="UP001064489"/>
    </source>
</evidence>
<keyword evidence="14" id="KW-0804">Transcription</keyword>
<dbReference type="PROSITE" id="PS00108">
    <property type="entry name" value="PROTEIN_KINASE_ST"/>
    <property type="match status" value="1"/>
</dbReference>
<dbReference type="PANTHER" id="PTHR45621">
    <property type="entry name" value="OS01G0588500 PROTEIN-RELATED"/>
    <property type="match status" value="1"/>
</dbReference>
<dbReference type="InterPro" id="IPR017441">
    <property type="entry name" value="Protein_kinase_ATP_BS"/>
</dbReference>
<name>A0AAD5IHF5_ACENE</name>
<dbReference type="SMART" id="SM00432">
    <property type="entry name" value="MADS"/>
    <property type="match status" value="1"/>
</dbReference>
<feature type="domain" description="Protein kinase" evidence="18">
    <location>
        <begin position="89"/>
        <end position="373"/>
    </location>
</feature>
<evidence type="ECO:0000256" key="1">
    <source>
        <dbReference type="ARBA" id="ARBA00004123"/>
    </source>
</evidence>
<evidence type="ECO:0000259" key="18">
    <source>
        <dbReference type="PROSITE" id="PS50011"/>
    </source>
</evidence>
<evidence type="ECO:0000256" key="13">
    <source>
        <dbReference type="ARBA" id="ARBA00023136"/>
    </source>
</evidence>
<comment type="caution">
    <text evidence="20">The sequence shown here is derived from an EMBL/GenBank/DDBJ whole genome shotgun (WGS) entry which is preliminary data.</text>
</comment>
<dbReference type="Gene3D" id="1.10.510.10">
    <property type="entry name" value="Transferase(Phosphotransferase) domain 1"/>
    <property type="match status" value="1"/>
</dbReference>
<keyword evidence="9" id="KW-0418">Kinase</keyword>
<reference evidence="20" key="2">
    <citation type="submission" date="2023-02" db="EMBL/GenBank/DDBJ databases">
        <authorList>
            <person name="Swenson N.G."/>
            <person name="Wegrzyn J.L."/>
            <person name="Mcevoy S.L."/>
        </authorList>
    </citation>
    <scope>NUCLEOTIDE SEQUENCE</scope>
    <source>
        <strain evidence="20">91603</strain>
        <tissue evidence="20">Leaf</tissue>
    </source>
</reference>
<proteinExistence type="inferred from homology"/>
<reference evidence="20" key="1">
    <citation type="journal article" date="2022" name="Plant J.">
        <title>Strategies of tolerance reflected in two North American maple genomes.</title>
        <authorList>
            <person name="McEvoy S.L."/>
            <person name="Sezen U.U."/>
            <person name="Trouern-Trend A."/>
            <person name="McMahon S.M."/>
            <person name="Schaberg P.G."/>
            <person name="Yang J."/>
            <person name="Wegrzyn J.L."/>
            <person name="Swenson N.G."/>
        </authorList>
    </citation>
    <scope>NUCLEOTIDE SEQUENCE</scope>
    <source>
        <strain evidence="20">91603</strain>
    </source>
</reference>
<evidence type="ECO:0000256" key="7">
    <source>
        <dbReference type="ARBA" id="ARBA00022679"/>
    </source>
</evidence>
<dbReference type="FunFam" id="1.10.510.10:FF:000032">
    <property type="entry name" value="Serine/threonine-protein kinase PBS1"/>
    <property type="match status" value="1"/>
</dbReference>
<keyword evidence="6" id="KW-0723">Serine/threonine-protein kinase</keyword>
<dbReference type="Pfam" id="PF07714">
    <property type="entry name" value="PK_Tyr_Ser-Thr"/>
    <property type="match status" value="1"/>
</dbReference>
<dbReference type="PRINTS" id="PR00404">
    <property type="entry name" value="MADSDOMAIN"/>
</dbReference>
<keyword evidence="8 17" id="KW-0547">Nucleotide-binding</keyword>
<dbReference type="SUPFAM" id="SSF56112">
    <property type="entry name" value="Protein kinase-like (PK-like)"/>
    <property type="match status" value="1"/>
</dbReference>
<gene>
    <name evidence="20" type="ORF">LWI28_002249</name>
</gene>
<dbReference type="Proteomes" id="UP001064489">
    <property type="component" value="Chromosome 10"/>
</dbReference>
<keyword evidence="7" id="KW-0808">Transferase</keyword>
<dbReference type="InterPro" id="IPR008271">
    <property type="entry name" value="Ser/Thr_kinase_AS"/>
</dbReference>
<dbReference type="PROSITE" id="PS50011">
    <property type="entry name" value="PROTEIN_KINASE_DOM"/>
    <property type="match status" value="1"/>
</dbReference>
<dbReference type="FunFam" id="3.30.200.20:FF:000228">
    <property type="entry name" value="Serine/threonine-protein kinase BIK1"/>
    <property type="match status" value="1"/>
</dbReference>
<evidence type="ECO:0000256" key="8">
    <source>
        <dbReference type="ARBA" id="ARBA00022741"/>
    </source>
</evidence>
<dbReference type="CDD" id="cd14066">
    <property type="entry name" value="STKc_IRAK"/>
    <property type="match status" value="1"/>
</dbReference>
<keyword evidence="5" id="KW-1003">Cell membrane</keyword>
<dbReference type="GO" id="GO:0005524">
    <property type="term" value="F:ATP binding"/>
    <property type="evidence" value="ECO:0007669"/>
    <property type="project" value="UniProtKB-UniRule"/>
</dbReference>
<keyword evidence="11" id="KW-0805">Transcription regulation</keyword>
<evidence type="ECO:0000256" key="14">
    <source>
        <dbReference type="ARBA" id="ARBA00023163"/>
    </source>
</evidence>
<evidence type="ECO:0000256" key="2">
    <source>
        <dbReference type="ARBA" id="ARBA00004236"/>
    </source>
</evidence>
<dbReference type="InterPro" id="IPR050823">
    <property type="entry name" value="Plant_Ser_Thr_Prot_Kinase"/>
</dbReference>
<evidence type="ECO:0000256" key="10">
    <source>
        <dbReference type="ARBA" id="ARBA00022840"/>
    </source>
</evidence>
<dbReference type="EMBL" id="JAJSOW010000105">
    <property type="protein sequence ID" value="KAI9164796.1"/>
    <property type="molecule type" value="Genomic_DNA"/>
</dbReference>
<evidence type="ECO:0000256" key="16">
    <source>
        <dbReference type="ARBA" id="ARBA00054261"/>
    </source>
</evidence>
<evidence type="ECO:0000256" key="11">
    <source>
        <dbReference type="ARBA" id="ARBA00023015"/>
    </source>
</evidence>
<evidence type="ECO:0000313" key="20">
    <source>
        <dbReference type="EMBL" id="KAI9164796.1"/>
    </source>
</evidence>
<evidence type="ECO:0000256" key="3">
    <source>
        <dbReference type="ARBA" id="ARBA00008684"/>
    </source>
</evidence>
<dbReference type="SUPFAM" id="SSF55455">
    <property type="entry name" value="SRF-like"/>
    <property type="match status" value="1"/>
</dbReference>
<keyword evidence="13" id="KW-0472">Membrane</keyword>
<organism evidence="20 21">
    <name type="scientific">Acer negundo</name>
    <name type="common">Box elder</name>
    <dbReference type="NCBI Taxonomy" id="4023"/>
    <lineage>
        <taxon>Eukaryota</taxon>
        <taxon>Viridiplantae</taxon>
        <taxon>Streptophyta</taxon>
        <taxon>Embryophyta</taxon>
        <taxon>Tracheophyta</taxon>
        <taxon>Spermatophyta</taxon>
        <taxon>Magnoliopsida</taxon>
        <taxon>eudicotyledons</taxon>
        <taxon>Gunneridae</taxon>
        <taxon>Pentapetalae</taxon>
        <taxon>rosids</taxon>
        <taxon>malvids</taxon>
        <taxon>Sapindales</taxon>
        <taxon>Sapindaceae</taxon>
        <taxon>Hippocastanoideae</taxon>
        <taxon>Acereae</taxon>
        <taxon>Acer</taxon>
    </lineage>
</organism>
<evidence type="ECO:0000259" key="19">
    <source>
        <dbReference type="PROSITE" id="PS50066"/>
    </source>
</evidence>
<dbReference type="Gene3D" id="3.30.200.20">
    <property type="entry name" value="Phosphorylase Kinase, domain 1"/>
    <property type="match status" value="1"/>
</dbReference>
<dbReference type="GO" id="GO:0005886">
    <property type="term" value="C:plasma membrane"/>
    <property type="evidence" value="ECO:0007669"/>
    <property type="project" value="UniProtKB-SubCell"/>
</dbReference>
<dbReference type="InterPro" id="IPR000719">
    <property type="entry name" value="Prot_kinase_dom"/>
</dbReference>
<evidence type="ECO:0000256" key="12">
    <source>
        <dbReference type="ARBA" id="ARBA00023125"/>
    </source>
</evidence>
<evidence type="ECO:0000256" key="17">
    <source>
        <dbReference type="PROSITE-ProRule" id="PRU10141"/>
    </source>
</evidence>
<dbReference type="AlphaFoldDB" id="A0AAD5IHF5"/>
<sequence length="571" mass="62409">MGNCWGSLFTGANHSFTTTTNSINTGTSNYGSNNTGFSATSSCNAGRSQFSQALSEAVVEEADPKGQILETPNLKVFTFAELKAATKNFKPDTLLGEGGFGRVYKGWIDEKTFTPSKSGIGMSVAIKKLNSESMQGLEEWQSEVNFLGRLSHPNLVKLVGYCWEDKELLLVYEHMIKGSLENHLFRRNPSVEPLSWDIRLKIAIGAARGLSFLHTSEKKVIYRDFKASNILLDGNYNAKISDFGLAKLGPAGGESHVTTRIMGTYGYAAPEYVATGHLYVKSDVYGFGVVLLEIMTGLRALDTKRPNGQQNLVEWLKPTLSHKRKLKSVMDGRMEGQYTPKAALLAAEVTLKCLESDPKNRPSMKEVLEISYSKRKDGLIKKAYELTTLCDVDVALIIFSSAGKLIIFDGKRRVEDTLKRYVDLPHSQRGRNESNFFAELPPSSMTFHGGYQTRNAVSGGSDQLQSSMAFHGTGYLTRNAVNGGYDQVTPLMAIPDVGYVAGNAWMNNIQQVRITTTTAAPNQVVGDAVEDSNGNDGRITTTTAGSNQVVGDAAEGNSSTLYDFSDISFLF</sequence>
<dbReference type="EC" id="2.7.11.1" evidence="4"/>
<keyword evidence="21" id="KW-1185">Reference proteome</keyword>
<dbReference type="GO" id="GO:0005634">
    <property type="term" value="C:nucleus"/>
    <property type="evidence" value="ECO:0007669"/>
    <property type="project" value="UniProtKB-SubCell"/>
</dbReference>
<comment type="similarity">
    <text evidence="3">Belongs to the protein kinase superfamily. Ser/Thr protein kinase family.</text>
</comment>
<protein>
    <recommendedName>
        <fullName evidence="4">non-specific serine/threonine protein kinase</fullName>
        <ecNumber evidence="4">2.7.11.1</ecNumber>
    </recommendedName>
</protein>
<feature type="domain" description="MADS-box" evidence="19">
    <location>
        <begin position="369"/>
        <end position="412"/>
    </location>
</feature>
<accession>A0AAD5IHF5</accession>
<dbReference type="PROSITE" id="PS00107">
    <property type="entry name" value="PROTEIN_KINASE_ATP"/>
    <property type="match status" value="1"/>
</dbReference>
<comment type="subcellular location">
    <subcellularLocation>
        <location evidence="2">Cell membrane</location>
    </subcellularLocation>
    <subcellularLocation>
        <location evidence="1">Nucleus</location>
    </subcellularLocation>
</comment>
<dbReference type="GO" id="GO:0046983">
    <property type="term" value="F:protein dimerization activity"/>
    <property type="evidence" value="ECO:0007669"/>
    <property type="project" value="InterPro"/>
</dbReference>
<dbReference type="GO" id="GO:0003677">
    <property type="term" value="F:DNA binding"/>
    <property type="evidence" value="ECO:0007669"/>
    <property type="project" value="UniProtKB-KW"/>
</dbReference>
<feature type="binding site" evidence="17">
    <location>
        <position position="128"/>
    </location>
    <ligand>
        <name>ATP</name>
        <dbReference type="ChEBI" id="CHEBI:30616"/>
    </ligand>
</feature>
<evidence type="ECO:0000256" key="6">
    <source>
        <dbReference type="ARBA" id="ARBA00022527"/>
    </source>
</evidence>
<dbReference type="InterPro" id="IPR002100">
    <property type="entry name" value="TF_MADSbox"/>
</dbReference>
<dbReference type="GO" id="GO:0004674">
    <property type="term" value="F:protein serine/threonine kinase activity"/>
    <property type="evidence" value="ECO:0007669"/>
    <property type="project" value="UniProtKB-KW"/>
</dbReference>
<evidence type="ECO:0000256" key="15">
    <source>
        <dbReference type="ARBA" id="ARBA00023242"/>
    </source>
</evidence>